<proteinExistence type="predicted"/>
<geneLocation type="plasmid" evidence="1">
    <name>pRp12D01</name>
</geneLocation>
<dbReference type="KEGG" id="rpf:Rpic12D_4868"/>
<reference evidence="1" key="1">
    <citation type="submission" date="2009-06" db="EMBL/GenBank/DDBJ databases">
        <title>Complete sequence plasmid 1 of Ralstonia pickettii 12D.</title>
        <authorList>
            <consortium name="US DOE Joint Genome Institute"/>
            <person name="Lucas S."/>
            <person name="Copeland A."/>
            <person name="Lapidus A."/>
            <person name="Glavina del Rio T."/>
            <person name="Dalin E."/>
            <person name="Tice H."/>
            <person name="Bruce D."/>
            <person name="Goodwin L."/>
            <person name="Pitluck S."/>
            <person name="Sims D."/>
            <person name="Meincke L."/>
            <person name="Brettin T."/>
            <person name="Detter J.C."/>
            <person name="Han C."/>
            <person name="Larimer F."/>
            <person name="Land M."/>
            <person name="Hauser L."/>
            <person name="Kyrpides N."/>
            <person name="Ovchinnikova G."/>
            <person name="Marsh T."/>
            <person name="Richardson P."/>
        </authorList>
    </citation>
    <scope>NUCLEOTIDE SEQUENCE [LARGE SCALE GENOMIC DNA]</scope>
    <source>
        <strain evidence="1">12D</strain>
        <plasmid>12D</plasmid>
        <plasmid evidence="1">pRp12D01</plasmid>
    </source>
</reference>
<accession>C6BPH8</accession>
<dbReference type="HOGENOM" id="CLU_1720859_0_0_4"/>
<organism evidence="1">
    <name type="scientific">Ralstonia pickettii (strain 12D)</name>
    <dbReference type="NCBI Taxonomy" id="428406"/>
    <lineage>
        <taxon>Bacteria</taxon>
        <taxon>Pseudomonadati</taxon>
        <taxon>Pseudomonadota</taxon>
        <taxon>Betaproteobacteria</taxon>
        <taxon>Burkholderiales</taxon>
        <taxon>Burkholderiaceae</taxon>
        <taxon>Ralstonia</taxon>
    </lineage>
</organism>
<dbReference type="EMBL" id="CP001646">
    <property type="protein sequence ID" value="ACS66102.1"/>
    <property type="molecule type" value="Genomic_DNA"/>
</dbReference>
<dbReference type="AlphaFoldDB" id="C6BPH8"/>
<evidence type="ECO:0000313" key="1">
    <source>
        <dbReference type="EMBL" id="ACS66102.1"/>
    </source>
</evidence>
<name>C6BPH8_RALP1</name>
<keyword evidence="1" id="KW-0614">Plasmid</keyword>
<protein>
    <submittedName>
        <fullName evidence="1">Uncharacterized protein</fullName>
    </submittedName>
</protein>
<gene>
    <name evidence="1" type="ordered locus">Rpic12D_4868</name>
</gene>
<sequence length="152" mass="16896">MFVSSRRHRTDTDRLASQVQGRDVVIADLEERIATLERTRHDFVEEMRYVLESGALAIARLDEQRGNALKTVGHVLPYLLSGKRHWCASVPPELAASALSEARKLAEAHGFALPSDPVEAVKAMLSLAMMLFTPEQSMPVEGLRVLHPLKRG</sequence>